<gene>
    <name evidence="2" type="ORF">GD578_18680</name>
</gene>
<evidence type="ECO:0000313" key="2">
    <source>
        <dbReference type="EMBL" id="QGA46057.1"/>
    </source>
</evidence>
<feature type="chain" id="PRO_5044264272" evidence="1">
    <location>
        <begin position="20"/>
        <end position="170"/>
    </location>
</feature>
<evidence type="ECO:0000256" key="1">
    <source>
        <dbReference type="SAM" id="SignalP"/>
    </source>
</evidence>
<keyword evidence="1" id="KW-0732">Signal</keyword>
<protein>
    <submittedName>
        <fullName evidence="2">Uncharacterized protein</fullName>
    </submittedName>
</protein>
<dbReference type="AlphaFoldDB" id="A0AB37D1G1"/>
<dbReference type="Proteomes" id="UP000325778">
    <property type="component" value="Chromosome"/>
</dbReference>
<name>A0AB37D1G1_ACINO</name>
<feature type="signal peptide" evidence="1">
    <location>
        <begin position="1"/>
        <end position="19"/>
    </location>
</feature>
<sequence>MKKIILLIIVCFNISAAYAANNIADKCYIKNEIVSNELNKVSAVQLPFSSKSKVKNINSKAISSFSSNFFEYIDRKGGDVTESGVIIKLPNICDKVVFISYFVDEGENINYALNVFKNGAGKSVNFGTGSEFWIDEKYNIKVKYYHGKNIFYKYFKVSEKGEILESKKPF</sequence>
<accession>A0AB37D1G1</accession>
<proteinExistence type="predicted"/>
<evidence type="ECO:0000313" key="3">
    <source>
        <dbReference type="Proteomes" id="UP000325778"/>
    </source>
</evidence>
<reference evidence="2 3" key="1">
    <citation type="journal article" date="2021" name="MSphere">
        <title>Complete Genome Sequencing of Acinetobacter baumannii AC1633 and Acinetobacter nosocomialis AC1530 Unveils a Large Multidrug-Resistant Plasmid Encoding the NDM-1 and OXA-58 Carbapenemases.</title>
        <authorList>
            <person name="Alattraqchi A.G."/>
            <person name="Mohd Rani F."/>
            <person name="A. Rahman N.I."/>
            <person name="Ismail S."/>
            <person name="Cleary D.W."/>
            <person name="Clarke S.C."/>
            <person name="Yeo C.C."/>
        </authorList>
    </citation>
    <scope>NUCLEOTIDE SEQUENCE [LARGE SCALE GENOMIC DNA]</scope>
    <source>
        <strain evidence="2 3">AC1530</strain>
    </source>
</reference>
<organism evidence="2 3">
    <name type="scientific">Acinetobacter nosocomialis</name>
    <dbReference type="NCBI Taxonomy" id="106654"/>
    <lineage>
        <taxon>Bacteria</taxon>
        <taxon>Pseudomonadati</taxon>
        <taxon>Pseudomonadota</taxon>
        <taxon>Gammaproteobacteria</taxon>
        <taxon>Moraxellales</taxon>
        <taxon>Moraxellaceae</taxon>
        <taxon>Acinetobacter</taxon>
        <taxon>Acinetobacter calcoaceticus/baumannii complex</taxon>
    </lineage>
</organism>
<dbReference type="EMBL" id="CP045560">
    <property type="protein sequence ID" value="QGA46057.1"/>
    <property type="molecule type" value="Genomic_DNA"/>
</dbReference>